<accession>A0A6D2IZM2</accession>
<reference evidence="2" key="1">
    <citation type="submission" date="2020-01" db="EMBL/GenBank/DDBJ databases">
        <authorList>
            <person name="Mishra B."/>
        </authorList>
    </citation>
    <scope>NUCLEOTIDE SEQUENCE [LARGE SCALE GENOMIC DNA]</scope>
</reference>
<keyword evidence="3" id="KW-1185">Reference proteome</keyword>
<dbReference type="EMBL" id="CACVBM020001163">
    <property type="protein sequence ID" value="CAA7036086.1"/>
    <property type="molecule type" value="Genomic_DNA"/>
</dbReference>
<gene>
    <name evidence="2" type="ORF">MERR_LOCUS23321</name>
</gene>
<comment type="caution">
    <text evidence="2">The sequence shown here is derived from an EMBL/GenBank/DDBJ whole genome shotgun (WGS) entry which is preliminary data.</text>
</comment>
<dbReference type="PANTHER" id="PTHR31907">
    <property type="entry name" value="MLP-LIKE PROTEIN 423"/>
    <property type="match status" value="1"/>
</dbReference>
<protein>
    <recommendedName>
        <fullName evidence="1">Bet v I/Major latex protein domain-containing protein</fullName>
    </recommendedName>
</protein>
<dbReference type="SMART" id="SM01037">
    <property type="entry name" value="Bet_v_1"/>
    <property type="match status" value="1"/>
</dbReference>
<dbReference type="GO" id="GO:0006952">
    <property type="term" value="P:defense response"/>
    <property type="evidence" value="ECO:0007669"/>
    <property type="project" value="InterPro"/>
</dbReference>
<proteinExistence type="predicted"/>
<dbReference type="InterPro" id="IPR000916">
    <property type="entry name" value="Bet_v_I/MLP"/>
</dbReference>
<dbReference type="Proteomes" id="UP000467841">
    <property type="component" value="Unassembled WGS sequence"/>
</dbReference>
<dbReference type="Pfam" id="PF00407">
    <property type="entry name" value="Bet_v_1"/>
    <property type="match status" value="1"/>
</dbReference>
<dbReference type="AlphaFoldDB" id="A0A6D2IZM2"/>
<dbReference type="Gene3D" id="3.30.530.20">
    <property type="match status" value="1"/>
</dbReference>
<sequence>MSLNGVLSTVTDVKSPADEFFNAIVHSALRIPAEDDLDTKCIHWVKRILTVYFNRDEISKSFKTLKVTVTVTPKEEGNGSHVMCTVEFEKINEDIEVPQYLLDAAHKIFIEMDDDLLK</sequence>
<evidence type="ECO:0000313" key="2">
    <source>
        <dbReference type="EMBL" id="CAA7036086.1"/>
    </source>
</evidence>
<evidence type="ECO:0000313" key="3">
    <source>
        <dbReference type="Proteomes" id="UP000467841"/>
    </source>
</evidence>
<dbReference type="InterPro" id="IPR023393">
    <property type="entry name" value="START-like_dom_sf"/>
</dbReference>
<dbReference type="SUPFAM" id="SSF55961">
    <property type="entry name" value="Bet v1-like"/>
    <property type="match status" value="1"/>
</dbReference>
<name>A0A6D2IZM2_9BRAS</name>
<evidence type="ECO:0000259" key="1">
    <source>
        <dbReference type="SMART" id="SM01037"/>
    </source>
</evidence>
<organism evidence="2 3">
    <name type="scientific">Microthlaspi erraticum</name>
    <dbReference type="NCBI Taxonomy" id="1685480"/>
    <lineage>
        <taxon>Eukaryota</taxon>
        <taxon>Viridiplantae</taxon>
        <taxon>Streptophyta</taxon>
        <taxon>Embryophyta</taxon>
        <taxon>Tracheophyta</taxon>
        <taxon>Spermatophyta</taxon>
        <taxon>Magnoliopsida</taxon>
        <taxon>eudicotyledons</taxon>
        <taxon>Gunneridae</taxon>
        <taxon>Pentapetalae</taxon>
        <taxon>rosids</taxon>
        <taxon>malvids</taxon>
        <taxon>Brassicales</taxon>
        <taxon>Brassicaceae</taxon>
        <taxon>Coluteocarpeae</taxon>
        <taxon>Microthlaspi</taxon>
    </lineage>
</organism>
<feature type="domain" description="Bet v I/Major latex protein" evidence="1">
    <location>
        <begin position="2"/>
        <end position="118"/>
    </location>
</feature>
<dbReference type="InterPro" id="IPR051761">
    <property type="entry name" value="MLP-like_ligand-binding"/>
</dbReference>